<dbReference type="InParanoid" id="A0A371RGQ3"/>
<comment type="subcellular location">
    <subcellularLocation>
        <location evidence="1">Cell inner membrane</location>
        <topology evidence="1">Peripheral membrane protein</topology>
        <orientation evidence="1">Cytoplasmic side</orientation>
    </subcellularLocation>
</comment>
<dbReference type="InterPro" id="IPR027417">
    <property type="entry name" value="P-loop_NTPase"/>
</dbReference>
<dbReference type="SMART" id="SM00382">
    <property type="entry name" value="AAA"/>
    <property type="match status" value="1"/>
</dbReference>
<evidence type="ECO:0000313" key="7">
    <source>
        <dbReference type="EMBL" id="RFB04630.1"/>
    </source>
</evidence>
<dbReference type="InterPro" id="IPR022941">
    <property type="entry name" value="SRP54"/>
</dbReference>
<evidence type="ECO:0000313" key="8">
    <source>
        <dbReference type="Proteomes" id="UP000264589"/>
    </source>
</evidence>
<dbReference type="OrthoDB" id="9778554at2"/>
<dbReference type="Pfam" id="PF00448">
    <property type="entry name" value="SRP54"/>
    <property type="match status" value="1"/>
</dbReference>
<dbReference type="InterPro" id="IPR000897">
    <property type="entry name" value="SRP54_GTPase_dom"/>
</dbReference>
<organism evidence="7 8">
    <name type="scientific">Parvularcula marina</name>
    <dbReference type="NCBI Taxonomy" id="2292771"/>
    <lineage>
        <taxon>Bacteria</taxon>
        <taxon>Pseudomonadati</taxon>
        <taxon>Pseudomonadota</taxon>
        <taxon>Alphaproteobacteria</taxon>
        <taxon>Parvularculales</taxon>
        <taxon>Parvularculaceae</taxon>
        <taxon>Parvularcula</taxon>
    </lineage>
</organism>
<dbReference type="EMBL" id="QUQO01000001">
    <property type="protein sequence ID" value="RFB04630.1"/>
    <property type="molecule type" value="Genomic_DNA"/>
</dbReference>
<dbReference type="PANTHER" id="PTHR11564:SF5">
    <property type="entry name" value="SIGNAL RECOGNITION PARTICLE SUBUNIT SRP54"/>
    <property type="match status" value="1"/>
</dbReference>
<evidence type="ECO:0000259" key="5">
    <source>
        <dbReference type="SMART" id="SM00382"/>
    </source>
</evidence>
<dbReference type="SMART" id="SM00962">
    <property type="entry name" value="SRP54"/>
    <property type="match status" value="1"/>
</dbReference>
<evidence type="ECO:0000256" key="3">
    <source>
        <dbReference type="ARBA" id="ARBA00023134"/>
    </source>
</evidence>
<dbReference type="Proteomes" id="UP000264589">
    <property type="component" value="Unassembled WGS sequence"/>
</dbReference>
<dbReference type="GO" id="GO:0005525">
    <property type="term" value="F:GTP binding"/>
    <property type="evidence" value="ECO:0007669"/>
    <property type="project" value="UniProtKB-KW"/>
</dbReference>
<keyword evidence="3" id="KW-0342">GTP-binding</keyword>
<reference evidence="7 8" key="1">
    <citation type="submission" date="2018-08" db="EMBL/GenBank/DDBJ databases">
        <title>Parvularcula sp. SM1705, isolated from surface water of the South Sea China.</title>
        <authorList>
            <person name="Sun L."/>
        </authorList>
    </citation>
    <scope>NUCLEOTIDE SEQUENCE [LARGE SCALE GENOMIC DNA]</scope>
    <source>
        <strain evidence="7 8">SM1705</strain>
    </source>
</reference>
<gene>
    <name evidence="7" type="ORF">DX908_04645</name>
</gene>
<sequence>MSYQTFTASTVEDAKRAMRQALGDDAVILATRRHSDGTVELRGIQKGKPLFKGEGGSGGGLFGQTRERTAPEAPSLGGGHDVRNEHPNFGDERDMAGRAESSAGRNAMTNLRGDFSRKLDRNAEFSDPLHQRLHSVLSPQGLTPPLIAALAEEAHHAGTSDETQMLAFGLERTLKFAPTQPSPDQPIMLVGQTGAGKTSSAAKLAARAAGMGGRAIFMSADVGRAGAIEQMTTYAEALDTRFWPIEDPEHVAEILRNERPREQIIFDTPGVSPYASADVAAVRAFREVLGAEPILVIPASGDVNEHMDWVRAFADIGVRRVIVTKFDTSRRVGAALSGAYHAGVALAHLSEAPFIADGLIDAEPEYLAYRLLLDQPGRIAARR</sequence>
<name>A0A371RGQ3_9PROT</name>
<accession>A0A371RGQ3</accession>
<feature type="compositionally biased region" description="Gly residues" evidence="4">
    <location>
        <begin position="53"/>
        <end position="62"/>
    </location>
</feature>
<dbReference type="GO" id="GO:0003924">
    <property type="term" value="F:GTPase activity"/>
    <property type="evidence" value="ECO:0007669"/>
    <property type="project" value="InterPro"/>
</dbReference>
<feature type="region of interest" description="Disordered" evidence="4">
    <location>
        <begin position="48"/>
        <end position="90"/>
    </location>
</feature>
<dbReference type="Gene3D" id="3.40.50.300">
    <property type="entry name" value="P-loop containing nucleotide triphosphate hydrolases"/>
    <property type="match status" value="1"/>
</dbReference>
<keyword evidence="2" id="KW-0547">Nucleotide-binding</keyword>
<keyword evidence="8" id="KW-1185">Reference proteome</keyword>
<feature type="domain" description="SRP54-type proteins GTP-binding" evidence="6">
    <location>
        <begin position="184"/>
        <end position="373"/>
    </location>
</feature>
<feature type="compositionally biased region" description="Basic and acidic residues" evidence="4">
    <location>
        <begin position="80"/>
        <end position="90"/>
    </location>
</feature>
<dbReference type="AlphaFoldDB" id="A0A371RGQ3"/>
<dbReference type="GO" id="GO:0005886">
    <property type="term" value="C:plasma membrane"/>
    <property type="evidence" value="ECO:0007669"/>
    <property type="project" value="UniProtKB-SubCell"/>
</dbReference>
<evidence type="ECO:0000256" key="1">
    <source>
        <dbReference type="ARBA" id="ARBA00004515"/>
    </source>
</evidence>
<dbReference type="RefSeq" id="WP_116391262.1">
    <property type="nucleotide sequence ID" value="NZ_QUQO01000001.1"/>
</dbReference>
<dbReference type="SUPFAM" id="SSF52540">
    <property type="entry name" value="P-loop containing nucleoside triphosphate hydrolases"/>
    <property type="match status" value="1"/>
</dbReference>
<dbReference type="GO" id="GO:0048500">
    <property type="term" value="C:signal recognition particle"/>
    <property type="evidence" value="ECO:0007669"/>
    <property type="project" value="InterPro"/>
</dbReference>
<evidence type="ECO:0000256" key="4">
    <source>
        <dbReference type="SAM" id="MobiDB-lite"/>
    </source>
</evidence>
<proteinExistence type="predicted"/>
<dbReference type="PANTHER" id="PTHR11564">
    <property type="entry name" value="SIGNAL RECOGNITION PARTICLE 54K PROTEIN SRP54"/>
    <property type="match status" value="1"/>
</dbReference>
<dbReference type="InterPro" id="IPR003593">
    <property type="entry name" value="AAA+_ATPase"/>
</dbReference>
<dbReference type="GO" id="GO:0006614">
    <property type="term" value="P:SRP-dependent cotranslational protein targeting to membrane"/>
    <property type="evidence" value="ECO:0007669"/>
    <property type="project" value="InterPro"/>
</dbReference>
<comment type="caution">
    <text evidence="7">The sequence shown here is derived from an EMBL/GenBank/DDBJ whole genome shotgun (WGS) entry which is preliminary data.</text>
</comment>
<protein>
    <submittedName>
        <fullName evidence="7">Uncharacterized protein</fullName>
    </submittedName>
</protein>
<evidence type="ECO:0000256" key="2">
    <source>
        <dbReference type="ARBA" id="ARBA00022741"/>
    </source>
</evidence>
<feature type="domain" description="AAA+ ATPase" evidence="5">
    <location>
        <begin position="183"/>
        <end position="295"/>
    </location>
</feature>
<evidence type="ECO:0000259" key="6">
    <source>
        <dbReference type="SMART" id="SM00962"/>
    </source>
</evidence>